<dbReference type="AlphaFoldDB" id="A0A9R1XE98"/>
<proteinExistence type="predicted"/>
<name>A0A9R1XE98_LACSA</name>
<protein>
    <submittedName>
        <fullName evidence="1">Uncharacterized protein</fullName>
    </submittedName>
</protein>
<evidence type="ECO:0000313" key="1">
    <source>
        <dbReference type="EMBL" id="KAJ0209334.1"/>
    </source>
</evidence>
<sequence length="110" mass="12715">MELHRRMQKLIPRKMLSLILFDVFQVFDFGTTFVVDLNCQTYPCRKWCSLGIACGCTIATSCYSNIIKLGNMDDVFRTKYEMKNVHPIPPLSEWEISDPWMVCLLSIGSN</sequence>
<dbReference type="EMBL" id="NBSK02000004">
    <property type="protein sequence ID" value="KAJ0209334.1"/>
    <property type="molecule type" value="Genomic_DNA"/>
</dbReference>
<accession>A0A9R1XE98</accession>
<comment type="caution">
    <text evidence="1">The sequence shown here is derived from an EMBL/GenBank/DDBJ whole genome shotgun (WGS) entry which is preliminary data.</text>
</comment>
<reference evidence="1 2" key="1">
    <citation type="journal article" date="2017" name="Nat. Commun.">
        <title>Genome assembly with in vitro proximity ligation data and whole-genome triplication in lettuce.</title>
        <authorList>
            <person name="Reyes-Chin-Wo S."/>
            <person name="Wang Z."/>
            <person name="Yang X."/>
            <person name="Kozik A."/>
            <person name="Arikit S."/>
            <person name="Song C."/>
            <person name="Xia L."/>
            <person name="Froenicke L."/>
            <person name="Lavelle D.O."/>
            <person name="Truco M.J."/>
            <person name="Xia R."/>
            <person name="Zhu S."/>
            <person name="Xu C."/>
            <person name="Xu H."/>
            <person name="Xu X."/>
            <person name="Cox K."/>
            <person name="Korf I."/>
            <person name="Meyers B.C."/>
            <person name="Michelmore R.W."/>
        </authorList>
    </citation>
    <scope>NUCLEOTIDE SEQUENCE [LARGE SCALE GENOMIC DNA]</scope>
    <source>
        <strain evidence="2">cv. Salinas</strain>
        <tissue evidence="1">Seedlings</tissue>
    </source>
</reference>
<gene>
    <name evidence="1" type="ORF">LSAT_V11C400199580</name>
</gene>
<organism evidence="1 2">
    <name type="scientific">Lactuca sativa</name>
    <name type="common">Garden lettuce</name>
    <dbReference type="NCBI Taxonomy" id="4236"/>
    <lineage>
        <taxon>Eukaryota</taxon>
        <taxon>Viridiplantae</taxon>
        <taxon>Streptophyta</taxon>
        <taxon>Embryophyta</taxon>
        <taxon>Tracheophyta</taxon>
        <taxon>Spermatophyta</taxon>
        <taxon>Magnoliopsida</taxon>
        <taxon>eudicotyledons</taxon>
        <taxon>Gunneridae</taxon>
        <taxon>Pentapetalae</taxon>
        <taxon>asterids</taxon>
        <taxon>campanulids</taxon>
        <taxon>Asterales</taxon>
        <taxon>Asteraceae</taxon>
        <taxon>Cichorioideae</taxon>
        <taxon>Cichorieae</taxon>
        <taxon>Lactucinae</taxon>
        <taxon>Lactuca</taxon>
    </lineage>
</organism>
<dbReference type="Proteomes" id="UP000235145">
    <property type="component" value="Unassembled WGS sequence"/>
</dbReference>
<evidence type="ECO:0000313" key="2">
    <source>
        <dbReference type="Proteomes" id="UP000235145"/>
    </source>
</evidence>
<keyword evidence="2" id="KW-1185">Reference proteome</keyword>